<dbReference type="Gene3D" id="1.20.1250.20">
    <property type="entry name" value="MFS general substrate transporter like domains"/>
    <property type="match status" value="2"/>
</dbReference>
<dbReference type="PROSITE" id="PS50850">
    <property type="entry name" value="MFS"/>
    <property type="match status" value="1"/>
</dbReference>
<evidence type="ECO:0000256" key="2">
    <source>
        <dbReference type="ARBA" id="ARBA00022989"/>
    </source>
</evidence>
<dbReference type="PANTHER" id="PTHR23525:SF1">
    <property type="entry name" value="NODULIN-LIKE DOMAIN-CONTAINING PROTEIN"/>
    <property type="match status" value="1"/>
</dbReference>
<dbReference type="InterPro" id="IPR036259">
    <property type="entry name" value="MFS_trans_sf"/>
</dbReference>
<feature type="domain" description="Major facilitator superfamily (MFS) profile" evidence="5">
    <location>
        <begin position="8"/>
        <end position="411"/>
    </location>
</feature>
<keyword evidence="7" id="KW-1185">Reference proteome</keyword>
<feature type="transmembrane region" description="Helical" evidence="4">
    <location>
        <begin position="84"/>
        <end position="106"/>
    </location>
</feature>
<feature type="transmembrane region" description="Helical" evidence="4">
    <location>
        <begin position="362"/>
        <end position="380"/>
    </location>
</feature>
<dbReference type="GO" id="GO:0022857">
    <property type="term" value="F:transmembrane transporter activity"/>
    <property type="evidence" value="ECO:0007669"/>
    <property type="project" value="InterPro"/>
</dbReference>
<keyword evidence="2 4" id="KW-1133">Transmembrane helix</keyword>
<gene>
    <name evidence="6" type="ORF">HNR50_004168</name>
</gene>
<dbReference type="AlphaFoldDB" id="A0A841RI87"/>
<dbReference type="InterPro" id="IPR020846">
    <property type="entry name" value="MFS_dom"/>
</dbReference>
<dbReference type="InterPro" id="IPR011701">
    <property type="entry name" value="MFS"/>
</dbReference>
<feature type="transmembrane region" description="Helical" evidence="4">
    <location>
        <begin position="12"/>
        <end position="37"/>
    </location>
</feature>
<dbReference type="SUPFAM" id="SSF103473">
    <property type="entry name" value="MFS general substrate transporter"/>
    <property type="match status" value="1"/>
</dbReference>
<name>A0A841RI87_9SPIO</name>
<feature type="transmembrane region" description="Helical" evidence="4">
    <location>
        <begin position="267"/>
        <end position="287"/>
    </location>
</feature>
<feature type="transmembrane region" description="Helical" evidence="4">
    <location>
        <begin position="53"/>
        <end position="72"/>
    </location>
</feature>
<dbReference type="PANTHER" id="PTHR23525">
    <property type="entry name" value="TRANSPORTER, PUTATIVE-RELATED"/>
    <property type="match status" value="1"/>
</dbReference>
<feature type="transmembrane region" description="Helical" evidence="4">
    <location>
        <begin position="234"/>
        <end position="255"/>
    </location>
</feature>
<dbReference type="RefSeq" id="WP_184748707.1">
    <property type="nucleotide sequence ID" value="NZ_JACHGJ010000012.1"/>
</dbReference>
<keyword evidence="1 4" id="KW-0812">Transmembrane</keyword>
<proteinExistence type="predicted"/>
<organism evidence="6 7">
    <name type="scientific">Spirochaeta isovalerica</name>
    <dbReference type="NCBI Taxonomy" id="150"/>
    <lineage>
        <taxon>Bacteria</taxon>
        <taxon>Pseudomonadati</taxon>
        <taxon>Spirochaetota</taxon>
        <taxon>Spirochaetia</taxon>
        <taxon>Spirochaetales</taxon>
        <taxon>Spirochaetaceae</taxon>
        <taxon>Spirochaeta</taxon>
    </lineage>
</organism>
<feature type="transmembrane region" description="Helical" evidence="4">
    <location>
        <begin position="175"/>
        <end position="198"/>
    </location>
</feature>
<sequence length="414" mass="45133">MKNTTNPNLRIFNLFTLIQAFGRGIWMGNVLSLYIVLLSEKSTGILGLTPNELLGITSAITGIALILTIIPGGYAADKWSREKALVLAAMVGTGGLLFIGFSTSLYHIMAGLFLWGVFQGLSQPSAESILANSLPSGERSGPYARIHMLRQFGLATGPVLNVILFLILGDKWELGILKTVMTAGLAVSLISIIIMIFLKDRHEMGDRSEGILAEETDNEKAGGFSLKSRKAVPLILISSSFIIGTGAGMTVKFFPVFFRDIYGLKPIAVQIILGISFFITGLISIYTQKHSIKKGRPQMIILVQGLSIACLAGMAFYPPLWLLIPLFIARGALMNASQPLNRSIMMDFVPKSRRGFWNSLQTVAWGLFWNASAAIGGFLIGENNYALCFFITAIVYVIGTLPNFFLIPLVKKEL</sequence>
<comment type="caution">
    <text evidence="6">The sequence shown here is derived from an EMBL/GenBank/DDBJ whole genome shotgun (WGS) entry which is preliminary data.</text>
</comment>
<dbReference type="EMBL" id="JACHGJ010000012">
    <property type="protein sequence ID" value="MBB6482469.1"/>
    <property type="molecule type" value="Genomic_DNA"/>
</dbReference>
<keyword evidence="3 4" id="KW-0472">Membrane</keyword>
<dbReference type="Pfam" id="PF07690">
    <property type="entry name" value="MFS_1"/>
    <property type="match status" value="1"/>
</dbReference>
<dbReference type="Proteomes" id="UP000587760">
    <property type="component" value="Unassembled WGS sequence"/>
</dbReference>
<evidence type="ECO:0000256" key="4">
    <source>
        <dbReference type="SAM" id="Phobius"/>
    </source>
</evidence>
<feature type="transmembrane region" description="Helical" evidence="4">
    <location>
        <begin position="299"/>
        <end position="317"/>
    </location>
</feature>
<accession>A0A841RI87</accession>
<evidence type="ECO:0000256" key="1">
    <source>
        <dbReference type="ARBA" id="ARBA00022692"/>
    </source>
</evidence>
<evidence type="ECO:0000313" key="6">
    <source>
        <dbReference type="EMBL" id="MBB6482469.1"/>
    </source>
</evidence>
<protein>
    <submittedName>
        <fullName evidence="6">MFS family permease</fullName>
    </submittedName>
</protein>
<reference evidence="6 7" key="1">
    <citation type="submission" date="2020-08" db="EMBL/GenBank/DDBJ databases">
        <title>Genomic Encyclopedia of Type Strains, Phase IV (KMG-IV): sequencing the most valuable type-strain genomes for metagenomic binning, comparative biology and taxonomic classification.</title>
        <authorList>
            <person name="Goeker M."/>
        </authorList>
    </citation>
    <scope>NUCLEOTIDE SEQUENCE [LARGE SCALE GENOMIC DNA]</scope>
    <source>
        <strain evidence="6 7">DSM 2461</strain>
    </source>
</reference>
<evidence type="ECO:0000256" key="3">
    <source>
        <dbReference type="ARBA" id="ARBA00023136"/>
    </source>
</evidence>
<feature type="transmembrane region" description="Helical" evidence="4">
    <location>
        <begin position="386"/>
        <end position="410"/>
    </location>
</feature>
<evidence type="ECO:0000259" key="5">
    <source>
        <dbReference type="PROSITE" id="PS50850"/>
    </source>
</evidence>
<evidence type="ECO:0000313" key="7">
    <source>
        <dbReference type="Proteomes" id="UP000587760"/>
    </source>
</evidence>